<dbReference type="Pfam" id="PF23404">
    <property type="entry name" value="FAZ1_C"/>
    <property type="match status" value="2"/>
</dbReference>
<organism evidence="3 4">
    <name type="scientific">Trichoderma lentiforme</name>
    <dbReference type="NCBI Taxonomy" id="1567552"/>
    <lineage>
        <taxon>Eukaryota</taxon>
        <taxon>Fungi</taxon>
        <taxon>Dikarya</taxon>
        <taxon>Ascomycota</taxon>
        <taxon>Pezizomycotina</taxon>
        <taxon>Sordariomycetes</taxon>
        <taxon>Hypocreomycetidae</taxon>
        <taxon>Hypocreales</taxon>
        <taxon>Hypocreaceae</taxon>
        <taxon>Trichoderma</taxon>
    </lineage>
</organism>
<feature type="domain" description="FAZ1 C-terminal region" evidence="2">
    <location>
        <begin position="358"/>
        <end position="391"/>
    </location>
</feature>
<dbReference type="AlphaFoldDB" id="A0A9P4XEE0"/>
<dbReference type="Gene3D" id="1.20.5.400">
    <property type="match status" value="1"/>
</dbReference>
<dbReference type="PANTHER" id="PTHR46082:SF11">
    <property type="entry name" value="AAA+ ATPASE DOMAIN-CONTAINING PROTEIN-RELATED"/>
    <property type="match status" value="1"/>
</dbReference>
<dbReference type="Gene3D" id="3.40.50.1580">
    <property type="entry name" value="Nucleoside phosphorylase domain"/>
    <property type="match status" value="1"/>
</dbReference>
<evidence type="ECO:0000313" key="3">
    <source>
        <dbReference type="EMBL" id="KAF3069897.1"/>
    </source>
</evidence>
<proteinExistence type="predicted"/>
<keyword evidence="4" id="KW-1185">Reference proteome</keyword>
<protein>
    <recommendedName>
        <fullName evidence="2">FAZ1 C-terminal region domain-containing protein</fullName>
    </recommendedName>
</protein>
<dbReference type="SUPFAM" id="SSF53167">
    <property type="entry name" value="Purine and uridine phosphorylases"/>
    <property type="match status" value="1"/>
</dbReference>
<dbReference type="GO" id="GO:0009116">
    <property type="term" value="P:nucleoside metabolic process"/>
    <property type="evidence" value="ECO:0007669"/>
    <property type="project" value="InterPro"/>
</dbReference>
<feature type="domain" description="FAZ1 C-terminal region" evidence="2">
    <location>
        <begin position="392"/>
        <end position="414"/>
    </location>
</feature>
<comment type="caution">
    <text evidence="3">The sequence shown here is derived from an EMBL/GenBank/DDBJ whole genome shotgun (WGS) entry which is preliminary data.</text>
</comment>
<gene>
    <name evidence="3" type="ORF">CFAM422_006814</name>
</gene>
<dbReference type="InterPro" id="IPR035994">
    <property type="entry name" value="Nucleoside_phosphorylase_sf"/>
</dbReference>
<sequence length="505" mass="55756">MPEPEELTYDSYTVGWVCVLLSELSAARALLDEEHEPLPPKDNDDNSYLLGKMAKHNVVIVFPGEYGTNAAAQTVANTLRTFPNIRFGLMVGVGGGAPKPPHSDPRKDIRLGDVVSQNVIIVLTENGSGGVLQYDMGKWADEVKFTITSHLNKPPQVLLKAIKRLQLDHGFNKGKMGADIDQVVNLDVPALEDAGYPGVKHDQLFKSDYRHSSGENCSSCDKARIETRGVRKTTRSIVHYGLIASGNAVMRSSIRRDELRDAWGVACFEMEAAGLMDAFPCLVIRGICDYSDSHKHKIWQPYAAIAAAAYAKDLLRIIHPKEVETTPAPKIPDPPKPSQANGEPIGHASPLGAADLRADNERLRAETERLRAEAEKLRAEAEMLRAQAAKLQAENDKLRAETEKLRAENEKSATSIKQPEPPRVRTVTILPQGYFQNGGYYPGEEKYLVVSWQSGNKRDVWAIHDDNGPLPFIYPAPSNCQTTRSFAFSGRLFCPRAPHISFNIS</sequence>
<feature type="region of interest" description="Disordered" evidence="1">
    <location>
        <begin position="323"/>
        <end position="356"/>
    </location>
</feature>
<dbReference type="GO" id="GO:0003824">
    <property type="term" value="F:catalytic activity"/>
    <property type="evidence" value="ECO:0007669"/>
    <property type="project" value="InterPro"/>
</dbReference>
<dbReference type="Proteomes" id="UP000801864">
    <property type="component" value="Unassembled WGS sequence"/>
</dbReference>
<dbReference type="EMBL" id="QLNT01000011">
    <property type="protein sequence ID" value="KAF3069897.1"/>
    <property type="molecule type" value="Genomic_DNA"/>
</dbReference>
<name>A0A9P4XEE0_9HYPO</name>
<reference evidence="3 4" key="1">
    <citation type="submission" date="2018-06" db="EMBL/GenBank/DDBJ databases">
        <title>Genome analysis of cellulolytic fungus Trichoderma lentiforme CFAM-422.</title>
        <authorList>
            <person name="Steindorff A.S."/>
            <person name="Formighieri E.F."/>
            <person name="Midorikawa G.E.O."/>
            <person name="Tamietti M.S."/>
            <person name="Ramos E.Z."/>
            <person name="Silva A.S."/>
            <person name="Bon E.P.S."/>
            <person name="Mendes T.D."/>
            <person name="Damaso M.C.T."/>
            <person name="Favaro L.C.L."/>
        </authorList>
    </citation>
    <scope>NUCLEOTIDE SEQUENCE [LARGE SCALE GENOMIC DNA]</scope>
    <source>
        <strain evidence="3 4">CFAM-422</strain>
    </source>
</reference>
<accession>A0A9P4XEE0</accession>
<evidence type="ECO:0000259" key="2">
    <source>
        <dbReference type="Pfam" id="PF23404"/>
    </source>
</evidence>
<evidence type="ECO:0000256" key="1">
    <source>
        <dbReference type="SAM" id="MobiDB-lite"/>
    </source>
</evidence>
<dbReference type="InterPro" id="IPR053137">
    <property type="entry name" value="NLR-like"/>
</dbReference>
<dbReference type="PANTHER" id="PTHR46082">
    <property type="entry name" value="ATP/GTP-BINDING PROTEIN-RELATED"/>
    <property type="match status" value="1"/>
</dbReference>
<evidence type="ECO:0000313" key="4">
    <source>
        <dbReference type="Proteomes" id="UP000801864"/>
    </source>
</evidence>
<dbReference type="InterPro" id="IPR056615">
    <property type="entry name" value="FAZ1_C"/>
</dbReference>